<dbReference type="NCBIfam" id="TIGR02727">
    <property type="entry name" value="MTHFS_bact"/>
    <property type="match status" value="1"/>
</dbReference>
<keyword evidence="4" id="KW-0460">Magnesium</keyword>
<dbReference type="InterPro" id="IPR037171">
    <property type="entry name" value="NagB/RpiA_transferase-like"/>
</dbReference>
<evidence type="ECO:0000313" key="6">
    <source>
        <dbReference type="Proteomes" id="UP001059209"/>
    </source>
</evidence>
<dbReference type="RefSeq" id="WP_260572634.1">
    <property type="nucleotide sequence ID" value="NZ_CP104205.1"/>
</dbReference>
<name>A0ABY5Y6X7_9FLAO</name>
<evidence type="ECO:0000256" key="1">
    <source>
        <dbReference type="ARBA" id="ARBA00010638"/>
    </source>
</evidence>
<dbReference type="SUPFAM" id="SSF100950">
    <property type="entry name" value="NagB/RpiA/CoA transferase-like"/>
    <property type="match status" value="1"/>
</dbReference>
<evidence type="ECO:0000256" key="4">
    <source>
        <dbReference type="RuleBase" id="RU361279"/>
    </source>
</evidence>
<comment type="catalytic activity">
    <reaction evidence="4">
        <text>(6S)-5-formyl-5,6,7,8-tetrahydrofolate + ATP = (6R)-5,10-methenyltetrahydrofolate + ADP + phosphate</text>
        <dbReference type="Rhea" id="RHEA:10488"/>
        <dbReference type="ChEBI" id="CHEBI:30616"/>
        <dbReference type="ChEBI" id="CHEBI:43474"/>
        <dbReference type="ChEBI" id="CHEBI:57455"/>
        <dbReference type="ChEBI" id="CHEBI:57457"/>
        <dbReference type="ChEBI" id="CHEBI:456216"/>
        <dbReference type="EC" id="6.3.3.2"/>
    </reaction>
</comment>
<evidence type="ECO:0000256" key="3">
    <source>
        <dbReference type="ARBA" id="ARBA00022840"/>
    </source>
</evidence>
<evidence type="ECO:0000256" key="2">
    <source>
        <dbReference type="ARBA" id="ARBA00022741"/>
    </source>
</evidence>
<dbReference type="PIRSF" id="PIRSF006806">
    <property type="entry name" value="FTHF_cligase"/>
    <property type="match status" value="1"/>
</dbReference>
<organism evidence="5 6">
    <name type="scientific">Maribacter litopenaei</name>
    <dbReference type="NCBI Taxonomy" id="2976127"/>
    <lineage>
        <taxon>Bacteria</taxon>
        <taxon>Pseudomonadati</taxon>
        <taxon>Bacteroidota</taxon>
        <taxon>Flavobacteriia</taxon>
        <taxon>Flavobacteriales</taxon>
        <taxon>Flavobacteriaceae</taxon>
        <taxon>Maribacter</taxon>
    </lineage>
</organism>
<keyword evidence="3 4" id="KW-0067">ATP-binding</keyword>
<keyword evidence="4" id="KW-0479">Metal-binding</keyword>
<dbReference type="Proteomes" id="UP001059209">
    <property type="component" value="Chromosome"/>
</dbReference>
<proteinExistence type="inferred from homology"/>
<dbReference type="EMBL" id="CP104205">
    <property type="protein sequence ID" value="UWX54778.1"/>
    <property type="molecule type" value="Genomic_DNA"/>
</dbReference>
<comment type="similarity">
    <text evidence="1 4">Belongs to the 5-formyltetrahydrofolate cyclo-ligase family.</text>
</comment>
<keyword evidence="6" id="KW-1185">Reference proteome</keyword>
<sequence length="212" mass="24264">MLKKDLRLKYSTLREKLSTAQIAEKSLAISNKVLEIPIWSRDYYHVFLPITSKKEIDTINILSILQGKDKNIVVPKVENDSLRHYLLTDNTKFKNSAWGVPEPINGIPIDPGHIDVVFIPLLAFDTNGNRVGYGKGFYDKFLSECNPEVVKVGLSFFEAESTITDIFNGDIPMDYCITPKQSIRLLVHEDFQVFHDYHLALLPPRSSQMLFY</sequence>
<dbReference type="Gene3D" id="3.40.50.10420">
    <property type="entry name" value="NagB/RpiA/CoA transferase-like"/>
    <property type="match status" value="1"/>
</dbReference>
<dbReference type="InterPro" id="IPR024185">
    <property type="entry name" value="FTHF_cligase-like_sf"/>
</dbReference>
<keyword evidence="5" id="KW-0436">Ligase</keyword>
<reference evidence="5" key="1">
    <citation type="submission" date="2022-09" db="EMBL/GenBank/DDBJ databases">
        <title>Maribacter litopenaei sp. nov., isolated from the intestinal tract of the Pacific White Shrimp, Litopenaeus vannamei.</title>
        <authorList>
            <person name="Kim S.Y."/>
            <person name="Hwang C.Y."/>
        </authorList>
    </citation>
    <scope>NUCLEOTIDE SEQUENCE</scope>
    <source>
        <strain evidence="5">HL-LV01</strain>
    </source>
</reference>
<dbReference type="PANTHER" id="PTHR23407:SF1">
    <property type="entry name" value="5-FORMYLTETRAHYDROFOLATE CYCLO-LIGASE"/>
    <property type="match status" value="1"/>
</dbReference>
<dbReference type="PANTHER" id="PTHR23407">
    <property type="entry name" value="ATPASE INHIBITOR/5-FORMYLTETRAHYDROFOLATE CYCLO-LIGASE"/>
    <property type="match status" value="1"/>
</dbReference>
<dbReference type="InterPro" id="IPR002698">
    <property type="entry name" value="FTHF_cligase"/>
</dbReference>
<dbReference type="Pfam" id="PF01812">
    <property type="entry name" value="5-FTHF_cyc-lig"/>
    <property type="match status" value="1"/>
</dbReference>
<comment type="cofactor">
    <cofactor evidence="4">
        <name>Mg(2+)</name>
        <dbReference type="ChEBI" id="CHEBI:18420"/>
    </cofactor>
</comment>
<dbReference type="GO" id="GO:0030272">
    <property type="term" value="F:5-formyltetrahydrofolate cyclo-ligase activity"/>
    <property type="evidence" value="ECO:0007669"/>
    <property type="project" value="UniProtKB-EC"/>
</dbReference>
<gene>
    <name evidence="5" type="ORF">NYZ99_18575</name>
</gene>
<dbReference type="EC" id="6.3.3.2" evidence="4"/>
<evidence type="ECO:0000313" key="5">
    <source>
        <dbReference type="EMBL" id="UWX54778.1"/>
    </source>
</evidence>
<keyword evidence="2 4" id="KW-0547">Nucleotide-binding</keyword>
<protein>
    <recommendedName>
        <fullName evidence="4">5-formyltetrahydrofolate cyclo-ligase</fullName>
        <ecNumber evidence="4">6.3.3.2</ecNumber>
    </recommendedName>
</protein>
<accession>A0ABY5Y6X7</accession>